<feature type="compositionally biased region" description="Low complexity" evidence="1">
    <location>
        <begin position="351"/>
        <end position="369"/>
    </location>
</feature>
<dbReference type="InterPro" id="IPR036315">
    <property type="entry name" value="BRCA2_hlx_sf"/>
</dbReference>
<evidence type="ECO:0000313" key="5">
    <source>
        <dbReference type="Proteomes" id="UP001149090"/>
    </source>
</evidence>
<evidence type="ECO:0000313" key="4">
    <source>
        <dbReference type="EMBL" id="KAJ5070454.1"/>
    </source>
</evidence>
<sequence length="859" mass="99108">MKIETNALNSFDSYILDKIISDYEEYHSKYFQKSSKNLQNLKQIKNTSYSQNQLLEFGLSQQIIDTNFENALDFKFSIDSIDRETLMKFTINNCSNLQEIFKNGIGWQEFFNSFKSFFQGEQSQKLFKSIPKRKQLTKEWFQKHYRLIIWKQSSSLKLNPQSQTKFINPINILNHLIYHYLVEIELEKKSPLTQLILNAKNFKTFPSLTLSIASINHIPFSKKFKSQISQNQKLPSLNFEAKNNVQPDQLINGKNLIHSFPKQFPLLQNMTPTHPSQNSQGNLLPKSLPNLSTKNLLSLNNLPSTPNIKPKNGFPIKQLTLNSPMTLNNDLPKINSVSKIENQKNLNQLNPLTLNTKITPSSPTKSSQSNGIKSLTTFSQSSQSPIISSQNSLSQSPLKLPINALNPINIKQQPLTLPPQNLSLKFNNNLNENMNNVDLSTNLTLKNNLNFNNNNNNNMNLNNLNNLFKNNSNNLKTPQKLNQLLPNSLNKNSITNNKINLTSSETKLKNENDFAKITLTDGWDTIKATLDSKLTELIQNGKMFIGQNIRIGTFNKSKKENGIELNYNSTRRSLATNKLGFEKKPLLITIHSIKEDCGLIPAIEIIIQRKYPSFQINNENDKFFQIKVNDCISHYFKGKPKYSRQAIITIKHSISSFLNEIEEGKRFLVTNLIPENHLQIKNNEISKELIYLSTTSSTEFKQKPEQEFLHLFQKRKLMKLKDIISNYNQKVSKEFDFVGICVFISKNDIQKTNELFLCDESIQALLKIEISQDFQLETSSHSFSFENSNYFILHLQNCSIKFFDQTNQLIILNQNETKFLQKIPTKEQISEIEKLFTKEFEKNHIQNLIEKAKQIQKKI</sequence>
<dbReference type="InterPro" id="IPR015252">
    <property type="entry name" value="BRCA2_hlx"/>
</dbReference>
<dbReference type="SUPFAM" id="SSF50249">
    <property type="entry name" value="Nucleic acid-binding proteins"/>
    <property type="match status" value="2"/>
</dbReference>
<evidence type="ECO:0000256" key="1">
    <source>
        <dbReference type="SAM" id="MobiDB-lite"/>
    </source>
</evidence>
<dbReference type="GO" id="GO:0000724">
    <property type="term" value="P:double-strand break repair via homologous recombination"/>
    <property type="evidence" value="ECO:0007669"/>
    <property type="project" value="InterPro"/>
</dbReference>
<gene>
    <name evidence="4" type="ORF">M0811_10926</name>
</gene>
<feature type="domain" description="Breast cancer type 2 susceptibility protein helical" evidence="3">
    <location>
        <begin position="32"/>
        <end position="185"/>
    </location>
</feature>
<dbReference type="Proteomes" id="UP001149090">
    <property type="component" value="Unassembled WGS sequence"/>
</dbReference>
<dbReference type="InterPro" id="IPR015187">
    <property type="entry name" value="BRCA2_OB_1"/>
</dbReference>
<protein>
    <submittedName>
        <fullName evidence="4">Uncharacterized protein</fullName>
    </submittedName>
</protein>
<dbReference type="SUPFAM" id="SSF81872">
    <property type="entry name" value="BRCA2 helical domain"/>
    <property type="match status" value="1"/>
</dbReference>
<reference evidence="4" key="1">
    <citation type="submission" date="2022-10" db="EMBL/GenBank/DDBJ databases">
        <title>Novel sulphate-reducing endosymbionts in the free-living metamonad Anaeramoeba.</title>
        <authorList>
            <person name="Jerlstrom-Hultqvist J."/>
            <person name="Cepicka I."/>
            <person name="Gallot-Lavallee L."/>
            <person name="Salas-Leiva D."/>
            <person name="Curtis B.A."/>
            <person name="Zahonova K."/>
            <person name="Pipaliya S."/>
            <person name="Dacks J."/>
            <person name="Roger A.J."/>
        </authorList>
    </citation>
    <scope>NUCLEOTIDE SEQUENCE</scope>
    <source>
        <strain evidence="4">BMAN</strain>
    </source>
</reference>
<dbReference type="EMBL" id="JAPDFW010000095">
    <property type="protein sequence ID" value="KAJ5070454.1"/>
    <property type="molecule type" value="Genomic_DNA"/>
</dbReference>
<keyword evidence="5" id="KW-1185">Reference proteome</keyword>
<dbReference type="Pfam" id="PF09103">
    <property type="entry name" value="BRCA-2_OB1"/>
    <property type="match status" value="1"/>
</dbReference>
<name>A0A9Q0R980_ANAIG</name>
<organism evidence="4 5">
    <name type="scientific">Anaeramoeba ignava</name>
    <name type="common">Anaerobic marine amoeba</name>
    <dbReference type="NCBI Taxonomy" id="1746090"/>
    <lineage>
        <taxon>Eukaryota</taxon>
        <taxon>Metamonada</taxon>
        <taxon>Anaeramoebidae</taxon>
        <taxon>Anaeramoeba</taxon>
    </lineage>
</organism>
<dbReference type="Pfam" id="PF09169">
    <property type="entry name" value="BRCA-2_helical"/>
    <property type="match status" value="1"/>
</dbReference>
<dbReference type="GO" id="GO:0006355">
    <property type="term" value="P:regulation of DNA-templated transcription"/>
    <property type="evidence" value="ECO:0007669"/>
    <property type="project" value="TreeGrafter"/>
</dbReference>
<dbReference type="AlphaFoldDB" id="A0A9Q0R980"/>
<dbReference type="PANTHER" id="PTHR11289">
    <property type="entry name" value="BREAST CANCER TYPE 2 SUSCEPTIBILITY PROTEIN BRCA2"/>
    <property type="match status" value="1"/>
</dbReference>
<proteinExistence type="predicted"/>
<accession>A0A9Q0R980</accession>
<dbReference type="PANTHER" id="PTHR11289:SF0">
    <property type="entry name" value="BREAST CANCER TYPE 2 SUSCEPTIBILITY PROTEIN"/>
    <property type="match status" value="1"/>
</dbReference>
<dbReference type="InterPro" id="IPR015525">
    <property type="entry name" value="BRCA2"/>
</dbReference>
<dbReference type="Gene3D" id="2.40.50.140">
    <property type="entry name" value="Nucleic acid-binding proteins"/>
    <property type="match status" value="2"/>
</dbReference>
<dbReference type="InterPro" id="IPR012340">
    <property type="entry name" value="NA-bd_OB-fold"/>
</dbReference>
<feature type="domain" description="BRCA2 OB1" evidence="2">
    <location>
        <begin position="504"/>
        <end position="582"/>
    </location>
</feature>
<feature type="region of interest" description="Disordered" evidence="1">
    <location>
        <begin position="351"/>
        <end position="372"/>
    </location>
</feature>
<evidence type="ECO:0000259" key="2">
    <source>
        <dbReference type="Pfam" id="PF09103"/>
    </source>
</evidence>
<dbReference type="OrthoDB" id="21095at2759"/>
<comment type="caution">
    <text evidence="4">The sequence shown here is derived from an EMBL/GenBank/DDBJ whole genome shotgun (WGS) entry which is preliminary data.</text>
</comment>
<evidence type="ECO:0000259" key="3">
    <source>
        <dbReference type="Pfam" id="PF09169"/>
    </source>
</evidence>